<dbReference type="Gene3D" id="1.10.260.40">
    <property type="entry name" value="lambda repressor-like DNA-binding domains"/>
    <property type="match status" value="1"/>
</dbReference>
<evidence type="ECO:0000259" key="2">
    <source>
        <dbReference type="PROSITE" id="PS50932"/>
    </source>
</evidence>
<dbReference type="InterPro" id="IPR000843">
    <property type="entry name" value="HTH_LacI"/>
</dbReference>
<reference evidence="3 4" key="1">
    <citation type="submission" date="2019-08" db="EMBL/GenBank/DDBJ databases">
        <title>Lentzea from Indian Himalayas.</title>
        <authorList>
            <person name="Mandal S."/>
            <person name="Mallick Gupta A."/>
            <person name="Maiti P.K."/>
            <person name="Sarkar J."/>
            <person name="Mandal S."/>
        </authorList>
    </citation>
    <scope>NUCLEOTIDE SEQUENCE [LARGE SCALE GENOMIC DNA]</scope>
    <source>
        <strain evidence="3 4">PSKA42</strain>
    </source>
</reference>
<dbReference type="Proteomes" id="UP001515943">
    <property type="component" value="Unassembled WGS sequence"/>
</dbReference>
<feature type="domain" description="HTH lacI-type" evidence="2">
    <location>
        <begin position="7"/>
        <end position="41"/>
    </location>
</feature>
<keyword evidence="4" id="KW-1185">Reference proteome</keyword>
<feature type="region of interest" description="Disordered" evidence="1">
    <location>
        <begin position="16"/>
        <end position="41"/>
    </location>
</feature>
<sequence length="41" mass="4139">MTGTHTATLDDVARAAGVSRATASRVVTGQGPASARARDRV</sequence>
<dbReference type="InterPro" id="IPR010982">
    <property type="entry name" value="Lambda_DNA-bd_dom_sf"/>
</dbReference>
<evidence type="ECO:0000256" key="1">
    <source>
        <dbReference type="SAM" id="MobiDB-lite"/>
    </source>
</evidence>
<dbReference type="RefSeq" id="WP_167978922.1">
    <property type="nucleotide sequence ID" value="NZ_VSRL01000237.1"/>
</dbReference>
<dbReference type="SUPFAM" id="SSF47413">
    <property type="entry name" value="lambda repressor-like DNA-binding domains"/>
    <property type="match status" value="1"/>
</dbReference>
<accession>A0ABX1FUT6</accession>
<gene>
    <name evidence="3" type="ORF">FXN61_38310</name>
</gene>
<dbReference type="PRINTS" id="PR00036">
    <property type="entry name" value="HTHLACI"/>
</dbReference>
<dbReference type="EMBL" id="VSRL01000237">
    <property type="protein sequence ID" value="NKE62287.1"/>
    <property type="molecule type" value="Genomic_DNA"/>
</dbReference>
<feature type="non-terminal residue" evidence="3">
    <location>
        <position position="41"/>
    </location>
</feature>
<name>A0ABX1FUT6_9PSEU</name>
<dbReference type="Pfam" id="PF00356">
    <property type="entry name" value="LacI"/>
    <property type="match status" value="1"/>
</dbReference>
<dbReference type="PROSITE" id="PS50932">
    <property type="entry name" value="HTH_LACI_2"/>
    <property type="match status" value="1"/>
</dbReference>
<evidence type="ECO:0000313" key="4">
    <source>
        <dbReference type="Proteomes" id="UP001515943"/>
    </source>
</evidence>
<comment type="caution">
    <text evidence="3">The sequence shown here is derived from an EMBL/GenBank/DDBJ whole genome shotgun (WGS) entry which is preliminary data.</text>
</comment>
<organism evidence="3 4">
    <name type="scientific">Lentzea indica</name>
    <dbReference type="NCBI Taxonomy" id="2604800"/>
    <lineage>
        <taxon>Bacteria</taxon>
        <taxon>Bacillati</taxon>
        <taxon>Actinomycetota</taxon>
        <taxon>Actinomycetes</taxon>
        <taxon>Pseudonocardiales</taxon>
        <taxon>Pseudonocardiaceae</taxon>
        <taxon>Lentzea</taxon>
    </lineage>
</organism>
<protein>
    <submittedName>
        <fullName evidence="3">LacI family transcriptional regulator</fullName>
    </submittedName>
</protein>
<evidence type="ECO:0000313" key="3">
    <source>
        <dbReference type="EMBL" id="NKE62287.1"/>
    </source>
</evidence>
<proteinExistence type="predicted"/>
<dbReference type="PROSITE" id="PS00356">
    <property type="entry name" value="HTH_LACI_1"/>
    <property type="match status" value="1"/>
</dbReference>